<accession>A0A4V2JSV6</accession>
<gene>
    <name evidence="2" type="ORF">ET989_00800</name>
</gene>
<comment type="caution">
    <text evidence="2">The sequence shown here is derived from an EMBL/GenBank/DDBJ whole genome shotgun (WGS) entry which is preliminary data.</text>
</comment>
<evidence type="ECO:0000313" key="2">
    <source>
        <dbReference type="EMBL" id="TBT88788.1"/>
    </source>
</evidence>
<keyword evidence="3" id="KW-1185">Reference proteome</keyword>
<protein>
    <recommendedName>
        <fullName evidence="1">AMP-dependent synthetase/ligase domain-containing protein</fullName>
    </recommendedName>
</protein>
<evidence type="ECO:0000313" key="3">
    <source>
        <dbReference type="Proteomes" id="UP000292373"/>
    </source>
</evidence>
<dbReference type="AlphaFoldDB" id="A0A4V2JSV6"/>
<sequence>MMGVPTHYRMMAQQRRFATTDLSSLRLLVVGGAQMPLPLLRTWHARGRLASFKVPAEIRFVDALPQASLEKVKRSALREEATR</sequence>
<dbReference type="Pfam" id="PF00501">
    <property type="entry name" value="AMP-binding"/>
    <property type="match status" value="1"/>
</dbReference>
<dbReference type="OrthoDB" id="9803968at2"/>
<proteinExistence type="predicted"/>
<dbReference type="Gene3D" id="3.40.50.980">
    <property type="match status" value="1"/>
</dbReference>
<dbReference type="Proteomes" id="UP000292373">
    <property type="component" value="Unassembled WGS sequence"/>
</dbReference>
<organism evidence="2 3">
    <name type="scientific">Propioniciclava sinopodophylli</name>
    <dbReference type="NCBI Taxonomy" id="1837344"/>
    <lineage>
        <taxon>Bacteria</taxon>
        <taxon>Bacillati</taxon>
        <taxon>Actinomycetota</taxon>
        <taxon>Actinomycetes</taxon>
        <taxon>Propionibacteriales</taxon>
        <taxon>Propionibacteriaceae</taxon>
        <taxon>Propioniciclava</taxon>
    </lineage>
</organism>
<name>A0A4V2JSV6_9ACTN</name>
<feature type="domain" description="AMP-dependent synthetase/ligase" evidence="1">
    <location>
        <begin position="1"/>
        <end position="47"/>
    </location>
</feature>
<dbReference type="EMBL" id="SDMQ01000001">
    <property type="protein sequence ID" value="TBT88788.1"/>
    <property type="molecule type" value="Genomic_DNA"/>
</dbReference>
<dbReference type="InterPro" id="IPR000873">
    <property type="entry name" value="AMP-dep_synth/lig_dom"/>
</dbReference>
<dbReference type="SUPFAM" id="SSF56801">
    <property type="entry name" value="Acetyl-CoA synthetase-like"/>
    <property type="match status" value="2"/>
</dbReference>
<evidence type="ECO:0000259" key="1">
    <source>
        <dbReference type="Pfam" id="PF00501"/>
    </source>
</evidence>
<reference evidence="2 3" key="1">
    <citation type="submission" date="2019-01" db="EMBL/GenBank/DDBJ databases">
        <title>Lactibacter flavus gen. nov., sp. nov., a novel bacterium of the family Propionibacteriaceae isolated from raw milk and dairy products.</title>
        <authorList>
            <person name="Huptas C."/>
            <person name="Wenning M."/>
            <person name="Breitenwieser F."/>
            <person name="Doll E."/>
            <person name="Von Neubeck M."/>
            <person name="Busse H.-J."/>
            <person name="Scherer S."/>
        </authorList>
    </citation>
    <scope>NUCLEOTIDE SEQUENCE [LARGE SCALE GENOMIC DNA]</scope>
    <source>
        <strain evidence="2 3">KCTC 33808</strain>
    </source>
</reference>